<proteinExistence type="predicted"/>
<reference evidence="1 2" key="3">
    <citation type="journal article" date="1996" name="Virology">
        <title>Analysis of 94 kb of the chlorella virus PBCV-1 330-kb genome: map positions 88 to 182.</title>
        <authorList>
            <person name="Lu Z."/>
            <person name="Li Y."/>
            <person name="Que Q."/>
            <person name="Kutish G.F."/>
            <person name="Rock D.L."/>
            <person name="Van Etten J.L."/>
        </authorList>
    </citation>
    <scope>NUCLEOTIDE SEQUENCE [LARGE SCALE GENOMIC DNA]</scope>
</reference>
<reference evidence="1 2" key="8">
    <citation type="journal article" date="2010" name="J. Virol.">
        <title>Microarray analysis of Paramecium bursaria chlorella virus 1 transcription.</title>
        <authorList>
            <person name="Yanai-Balser G.M."/>
            <person name="Duncan G.A."/>
            <person name="Eudy J.D."/>
            <person name="Wang D."/>
            <person name="Li X."/>
            <person name="Agarkova I.V."/>
            <person name="Dunigan D.D."/>
            <person name="Van Etten J.L."/>
        </authorList>
    </citation>
    <scope>NUCLEOTIDE SEQUENCE [LARGE SCALE GENOMIC DNA]</scope>
</reference>
<organismHost>
    <name type="scientific">Chlorella</name>
    <dbReference type="NCBI Taxonomy" id="3071"/>
</organismHost>
<reference evidence="1 2" key="2">
    <citation type="journal article" date="1995" name="Virology">
        <title>Analysis of 43 kb of the Chlorella virus PBCV-1 330-kb genome: map positions 45 to 88.</title>
        <authorList>
            <person name="Li Y."/>
            <person name="Lu Z."/>
            <person name="Burbank D.E."/>
            <person name="Kutish G.F."/>
            <person name="Rock D.L."/>
            <person name="Van Etten J.L."/>
        </authorList>
    </citation>
    <scope>NUCLEOTIDE SEQUENCE [LARGE SCALE GENOMIC DNA]</scope>
</reference>
<keyword evidence="2" id="KW-1185">Reference proteome</keyword>
<accession>F8TU43</accession>
<protein>
    <submittedName>
        <fullName evidence="1">Uncharacterized protein</fullName>
    </submittedName>
</protein>
<dbReference type="RefSeq" id="YP_004678959.1">
    <property type="nucleotide sequence ID" value="NC_000852.5"/>
</dbReference>
<reference evidence="1 2" key="1">
    <citation type="journal article" date="1995" name="Virology">
        <title>Analysis of 45 kb of DNA located at the left end of the chlorella virus PBCV-1 genome.</title>
        <authorList>
            <person name="Lu Z."/>
            <person name="Li Y."/>
            <person name="Zhang Y."/>
            <person name="Kutish G.F."/>
            <person name="Rock D.L."/>
            <person name="Van Etten J.L."/>
        </authorList>
    </citation>
    <scope>NUCLEOTIDE SEQUENCE [LARGE SCALE GENOMIC DNA]</scope>
</reference>
<reference evidence="1 2" key="6">
    <citation type="journal article" date="1999" name="Virology">
        <title>Chlorella virus PBCV-1 encodes a functional homospermidine synthase.</title>
        <authorList>
            <person name="Kaiser A."/>
            <person name="Vollmert M."/>
            <person name="Tholl D."/>
            <person name="Graves M.V."/>
            <person name="Gurnon J.R."/>
            <person name="Xing W."/>
            <person name="Lisec A.D."/>
            <person name="Nickerson K.W."/>
            <person name="Van Etten J.L."/>
        </authorList>
    </citation>
    <scope>NUCLEOTIDE SEQUENCE [LARGE SCALE GENOMIC DNA]</scope>
</reference>
<dbReference type="GeneID" id="10971124"/>
<gene>
    <name evidence="1" type="primary">A464aR</name>
</gene>
<evidence type="ECO:0000313" key="2">
    <source>
        <dbReference type="Proteomes" id="UP000000862"/>
    </source>
</evidence>
<sequence>MQSKMLLKSHSIQWAFPRNLFIKKILMLINEFYEQRAQLRP</sequence>
<name>F8TU43_PBCV1</name>
<reference evidence="1 2" key="5">
    <citation type="journal article" date="1997" name="Virology">
        <title>Analysis of 74 kb of DNA located at the right end of the 330-kb chlorella virus PBCV-1 genome.</title>
        <authorList>
            <person name="Li Y."/>
            <person name="Lu Z."/>
            <person name="Sun L."/>
            <person name="Ropp S."/>
            <person name="Kutish G.F."/>
            <person name="Rock D.L."/>
            <person name="Van Etten J.L."/>
        </authorList>
    </citation>
    <scope>NUCLEOTIDE SEQUENCE [LARGE SCALE GENOMIC DNA]</scope>
</reference>
<reference evidence="1 2" key="4">
    <citation type="journal article" date="1996" name="Virology">
        <title>Analysis of 76 kb of the chlorella virus PBCV-1 330-kb genome: map positions 182 to 258.</title>
        <authorList>
            <person name="Kutish G.F."/>
            <person name="Li Y."/>
            <person name="Lu Z."/>
            <person name="Furuta M."/>
            <person name="Rock D.L."/>
            <person name="Van Etten J.L."/>
        </authorList>
    </citation>
    <scope>NUCLEOTIDE SEQUENCE [LARGE SCALE GENOMIC DNA]</scope>
</reference>
<organism evidence="1 2">
    <name type="scientific">Paramecium bursaria Chlorella virus 1</name>
    <name type="common">PBCV-1</name>
    <dbReference type="NCBI Taxonomy" id="10506"/>
    <lineage>
        <taxon>Viruses</taxon>
        <taxon>Varidnaviria</taxon>
        <taxon>Bamfordvirae</taxon>
        <taxon>Nucleocytoviricota</taxon>
        <taxon>Megaviricetes</taxon>
        <taxon>Algavirales</taxon>
        <taxon>Phycodnaviridae</taxon>
        <taxon>Chlorovirus</taxon>
        <taxon>Chlorovirus vanettense</taxon>
    </lineage>
</organism>
<dbReference type="Proteomes" id="UP000000862">
    <property type="component" value="Segment"/>
</dbReference>
<evidence type="ECO:0000313" key="1">
    <source>
        <dbReference type="EMBL" id="AEI70104.1"/>
    </source>
</evidence>
<reference evidence="1 2" key="7">
    <citation type="journal article" date="2000" name="Virology">
        <title>Characterization of a beta-1,3-glucanase encoded by chlorella virus PBCV-1.</title>
        <authorList>
            <person name="Sun L."/>
            <person name="Gurnon J.R."/>
            <person name="Adams B.J."/>
            <person name="Graves M.V."/>
            <person name="Van Etten J.L."/>
        </authorList>
    </citation>
    <scope>NUCLEOTIDE SEQUENCE [LARGE SCALE GENOMIC DNA]</scope>
</reference>
<dbReference type="EMBL" id="JF411744">
    <property type="protein sequence ID" value="AEI70104.1"/>
    <property type="molecule type" value="Genomic_DNA"/>
</dbReference>
<dbReference type="KEGG" id="vg:10971124"/>